<dbReference type="EMBL" id="DQAY01000055">
    <property type="protein sequence ID" value="HCO23194.1"/>
    <property type="molecule type" value="Genomic_DNA"/>
</dbReference>
<sequence length="85" mass="9778">MQELFNRYNTKHCTPATMEVNGHQSLIMTGESGISPVFRTIPISRAVEPAGLLKRNRVIVLDRSDRYKLNGFLTVWRKFMATYCT</sequence>
<organism evidence="1 2">
    <name type="scientific">Gimesia maris</name>
    <dbReference type="NCBI Taxonomy" id="122"/>
    <lineage>
        <taxon>Bacteria</taxon>
        <taxon>Pseudomonadati</taxon>
        <taxon>Planctomycetota</taxon>
        <taxon>Planctomycetia</taxon>
        <taxon>Planctomycetales</taxon>
        <taxon>Planctomycetaceae</taxon>
        <taxon>Gimesia</taxon>
    </lineage>
</organism>
<name>A0A3D3R2U7_9PLAN</name>
<protein>
    <submittedName>
        <fullName evidence="1">Uncharacterized protein</fullName>
    </submittedName>
</protein>
<proteinExistence type="predicted"/>
<evidence type="ECO:0000313" key="1">
    <source>
        <dbReference type="EMBL" id="HCO23194.1"/>
    </source>
</evidence>
<dbReference type="Proteomes" id="UP000263642">
    <property type="component" value="Unassembled WGS sequence"/>
</dbReference>
<accession>A0A3D3R2U7</accession>
<comment type="caution">
    <text evidence="1">The sequence shown here is derived from an EMBL/GenBank/DDBJ whole genome shotgun (WGS) entry which is preliminary data.</text>
</comment>
<gene>
    <name evidence="1" type="ORF">DIT97_09085</name>
</gene>
<dbReference type="AlphaFoldDB" id="A0A3D3R2U7"/>
<evidence type="ECO:0000313" key="2">
    <source>
        <dbReference type="Proteomes" id="UP000263642"/>
    </source>
</evidence>
<reference evidence="1 2" key="1">
    <citation type="journal article" date="2018" name="Nat. Biotechnol.">
        <title>A standardized bacterial taxonomy based on genome phylogeny substantially revises the tree of life.</title>
        <authorList>
            <person name="Parks D.H."/>
            <person name="Chuvochina M."/>
            <person name="Waite D.W."/>
            <person name="Rinke C."/>
            <person name="Skarshewski A."/>
            <person name="Chaumeil P.A."/>
            <person name="Hugenholtz P."/>
        </authorList>
    </citation>
    <scope>NUCLEOTIDE SEQUENCE [LARGE SCALE GENOMIC DNA]</scope>
    <source>
        <strain evidence="1">UBA9375</strain>
    </source>
</reference>